<sequence>MNLKAGFKPTWVKHEAQVTSAGKQVAFHKNRSCVNYPGIFLRRKKTLGLGWKILLTECPRCKADWEDARQYKYKQHQQQPVVTMAQPPPRRQKPPRRKPMEEESDSETETEEVSVQENDDDDDDDPAEQEPEIVYKTRKAKPPQKRPSLPRPKMRPPPVQPLVETMVAKDFQIAAATGNAGNLIAMMQQYMGSAKLQGVGMQHVFNMSTVPGNLPILRQIGTASVLQQGVDFYGTEDATVAYYGPILLDSLAE</sequence>
<feature type="region of interest" description="Disordered" evidence="1">
    <location>
        <begin position="72"/>
        <end position="159"/>
    </location>
</feature>
<evidence type="ECO:0000313" key="2">
    <source>
        <dbReference type="EMBL" id="CAE0418157.1"/>
    </source>
</evidence>
<dbReference type="AlphaFoldDB" id="A0A7S3LBV4"/>
<accession>A0A7S3LBV4</accession>
<dbReference type="EMBL" id="HBIM01019959">
    <property type="protein sequence ID" value="CAE0418157.1"/>
    <property type="molecule type" value="Transcribed_RNA"/>
</dbReference>
<feature type="compositionally biased region" description="Acidic residues" evidence="1">
    <location>
        <begin position="102"/>
        <end position="131"/>
    </location>
</feature>
<reference evidence="2" key="1">
    <citation type="submission" date="2021-01" db="EMBL/GenBank/DDBJ databases">
        <authorList>
            <person name="Corre E."/>
            <person name="Pelletier E."/>
            <person name="Niang G."/>
            <person name="Scheremetjew M."/>
            <person name="Finn R."/>
            <person name="Kale V."/>
            <person name="Holt S."/>
            <person name="Cochrane G."/>
            <person name="Meng A."/>
            <person name="Brown T."/>
            <person name="Cohen L."/>
        </authorList>
    </citation>
    <scope>NUCLEOTIDE SEQUENCE</scope>
    <source>
        <strain evidence="2">CCMP127</strain>
    </source>
</reference>
<evidence type="ECO:0000256" key="1">
    <source>
        <dbReference type="SAM" id="MobiDB-lite"/>
    </source>
</evidence>
<organism evidence="2">
    <name type="scientific">Amphora coffeiformis</name>
    <dbReference type="NCBI Taxonomy" id="265554"/>
    <lineage>
        <taxon>Eukaryota</taxon>
        <taxon>Sar</taxon>
        <taxon>Stramenopiles</taxon>
        <taxon>Ochrophyta</taxon>
        <taxon>Bacillariophyta</taxon>
        <taxon>Bacillariophyceae</taxon>
        <taxon>Bacillariophycidae</taxon>
        <taxon>Thalassiophysales</taxon>
        <taxon>Catenulaceae</taxon>
        <taxon>Amphora</taxon>
    </lineage>
</organism>
<name>A0A7S3LBV4_9STRA</name>
<proteinExistence type="predicted"/>
<gene>
    <name evidence="2" type="ORF">ACOF00016_LOCUS15043</name>
</gene>
<protein>
    <submittedName>
        <fullName evidence="2">Uncharacterized protein</fullName>
    </submittedName>
</protein>